<accession>W0ECJ3</accession>
<dbReference type="PROSITE" id="PS51257">
    <property type="entry name" value="PROKAR_LIPOPROTEIN"/>
    <property type="match status" value="1"/>
</dbReference>
<feature type="compositionally biased region" description="Polar residues" evidence="1">
    <location>
        <begin position="28"/>
        <end position="47"/>
    </location>
</feature>
<evidence type="ECO:0000313" key="3">
    <source>
        <dbReference type="EMBL" id="AHF08487.1"/>
    </source>
</evidence>
<dbReference type="AlphaFoldDB" id="W0ECJ3"/>
<dbReference type="OrthoDB" id="6520455at2"/>
<dbReference type="HOGENOM" id="CLU_2878517_0_0_9"/>
<gene>
    <name evidence="3" type="ORF">DESME_04835</name>
</gene>
<keyword evidence="2" id="KW-0732">Signal</keyword>
<proteinExistence type="predicted"/>
<organism evidence="3 4">
    <name type="scientific">Desulfitobacterium metallireducens DSM 15288</name>
    <dbReference type="NCBI Taxonomy" id="871968"/>
    <lineage>
        <taxon>Bacteria</taxon>
        <taxon>Bacillati</taxon>
        <taxon>Bacillota</taxon>
        <taxon>Clostridia</taxon>
        <taxon>Eubacteriales</taxon>
        <taxon>Desulfitobacteriaceae</taxon>
        <taxon>Desulfitobacterium</taxon>
    </lineage>
</organism>
<dbReference type="Proteomes" id="UP000010847">
    <property type="component" value="Chromosome"/>
</dbReference>
<name>W0ECJ3_9FIRM</name>
<dbReference type="EMBL" id="CP007032">
    <property type="protein sequence ID" value="AHF08487.1"/>
    <property type="molecule type" value="Genomic_DNA"/>
</dbReference>
<protein>
    <submittedName>
        <fullName evidence="3">Uncharacterized protein</fullName>
    </submittedName>
</protein>
<reference evidence="3 4" key="1">
    <citation type="submission" date="2013-12" db="EMBL/GenBank/DDBJ databases">
        <authorList>
            <consortium name="DOE Joint Genome Institute"/>
            <person name="Smidt H."/>
            <person name="Huntemann M."/>
            <person name="Han J."/>
            <person name="Chen A."/>
            <person name="Kyrpides N."/>
            <person name="Mavromatis K."/>
            <person name="Markowitz V."/>
            <person name="Palaniappan K."/>
            <person name="Ivanova N."/>
            <person name="Schaumberg A."/>
            <person name="Pati A."/>
            <person name="Liolios K."/>
            <person name="Nordberg H.P."/>
            <person name="Cantor M.N."/>
            <person name="Hua S.X."/>
            <person name="Woyke T."/>
        </authorList>
    </citation>
    <scope>NUCLEOTIDE SEQUENCE [LARGE SCALE GENOMIC DNA]</scope>
    <source>
        <strain evidence="4">DSM 15288</strain>
    </source>
</reference>
<dbReference type="KEGG" id="dmt:DESME_04835"/>
<feature type="signal peptide" evidence="2">
    <location>
        <begin position="1"/>
        <end position="22"/>
    </location>
</feature>
<dbReference type="RefSeq" id="WP_025248663.1">
    <property type="nucleotide sequence ID" value="NZ_CP007032.1"/>
</dbReference>
<evidence type="ECO:0000256" key="2">
    <source>
        <dbReference type="SAM" id="SignalP"/>
    </source>
</evidence>
<feature type="region of interest" description="Disordered" evidence="1">
    <location>
        <begin position="28"/>
        <end position="63"/>
    </location>
</feature>
<sequence length="63" mass="6975">MIKRPFLAFLAFSLGMVFTLTACSSNRTDTTNNNQQAEQAAKSSVSTDSKEPERIRCSGKIKF</sequence>
<evidence type="ECO:0000313" key="4">
    <source>
        <dbReference type="Proteomes" id="UP000010847"/>
    </source>
</evidence>
<dbReference type="STRING" id="871968.DESME_04835"/>
<evidence type="ECO:0000256" key="1">
    <source>
        <dbReference type="SAM" id="MobiDB-lite"/>
    </source>
</evidence>
<feature type="chain" id="PRO_5038696282" evidence="2">
    <location>
        <begin position="23"/>
        <end position="63"/>
    </location>
</feature>
<keyword evidence="4" id="KW-1185">Reference proteome</keyword>